<keyword evidence="3" id="KW-0732">Signal</keyword>
<organism evidence="8 9">
    <name type="scientific">Mucilaginibacter mali</name>
    <dbReference type="NCBI Taxonomy" id="2740462"/>
    <lineage>
        <taxon>Bacteria</taxon>
        <taxon>Pseudomonadati</taxon>
        <taxon>Bacteroidota</taxon>
        <taxon>Sphingobacteriia</taxon>
        <taxon>Sphingobacteriales</taxon>
        <taxon>Sphingobacteriaceae</taxon>
        <taxon>Mucilaginibacter</taxon>
    </lineage>
</organism>
<sequence>MKKIFAISLITITLLSTGGCKKILDTKPQDFLSPDQFFTKPEDATAALGAAWQMLTKREMYGGYYQFRYETTDDAYTNLSAAFPANLGIPASDTQWATRWNYMYQTIQYINILLANLPRVPMDESQRGIIKGEGLFLRGFLYYEMVKEWGPIPMRLTPTTDATDVNLAATPIKDVYAQVLKDLTEAEALVPAATVSNYGGAGYAAKTTVQAILARVCLNMTGYPLNDVSKYQDVKNWTQKIIDSRLHSLNPDFIQVFKNYAAGIIDKKESLWEIDFNYVSGNSNPSGSIGFLDGIKNNNVPFGSSVGQYNVTRKLILAYGPFATAGTKDLRRDFTCAPFQWKGGPSAPNSDADIEANKVYWPSNMLYERYFAKFRLYWAPLPNAASQQSPINWPVVRYSDVLLMMAEAENYINGPTALAYSCINQVRERAWGKMLPGATNIAEADEPIGMTKDAFQQELQMERFRELAGEALRRQDLIRWGIFVPTIKALLSDITDPTAPAEGNRGGSSGQAYFAVQNLAKVTDRDLLWPYPTSELQYNKLLKQNPGW</sequence>
<dbReference type="SUPFAM" id="SSF48452">
    <property type="entry name" value="TPR-like"/>
    <property type="match status" value="1"/>
</dbReference>
<evidence type="ECO:0000313" key="9">
    <source>
        <dbReference type="Proteomes" id="UP000505355"/>
    </source>
</evidence>
<gene>
    <name evidence="8" type="ORF">HQ865_23605</name>
</gene>
<reference evidence="8 9" key="1">
    <citation type="submission" date="2020-05" db="EMBL/GenBank/DDBJ databases">
        <title>Mucilaginibacter mali sp. nov.</title>
        <authorList>
            <person name="Kim H.S."/>
            <person name="Lee K.C."/>
            <person name="Suh M.K."/>
            <person name="Kim J.-S."/>
            <person name="Han K.-I."/>
            <person name="Eom M.K."/>
            <person name="Shin Y.K."/>
            <person name="Lee J.-S."/>
        </authorList>
    </citation>
    <scope>NUCLEOTIDE SEQUENCE [LARGE SCALE GENOMIC DNA]</scope>
    <source>
        <strain evidence="8 9">G2-14</strain>
    </source>
</reference>
<dbReference type="Gene3D" id="1.25.40.390">
    <property type="match status" value="1"/>
</dbReference>
<dbReference type="KEGG" id="mmab:HQ865_23605"/>
<dbReference type="PROSITE" id="PS51257">
    <property type="entry name" value="PROKAR_LIPOPROTEIN"/>
    <property type="match status" value="1"/>
</dbReference>
<evidence type="ECO:0000256" key="1">
    <source>
        <dbReference type="ARBA" id="ARBA00004442"/>
    </source>
</evidence>
<evidence type="ECO:0000256" key="5">
    <source>
        <dbReference type="ARBA" id="ARBA00023237"/>
    </source>
</evidence>
<dbReference type="Pfam" id="PF07980">
    <property type="entry name" value="SusD_RagB"/>
    <property type="match status" value="1"/>
</dbReference>
<feature type="domain" description="SusD-like N-terminal" evidence="7">
    <location>
        <begin position="63"/>
        <end position="218"/>
    </location>
</feature>
<evidence type="ECO:0000256" key="2">
    <source>
        <dbReference type="ARBA" id="ARBA00006275"/>
    </source>
</evidence>
<keyword evidence="4" id="KW-0472">Membrane</keyword>
<dbReference type="Pfam" id="PF14322">
    <property type="entry name" value="SusD-like_3"/>
    <property type="match status" value="1"/>
</dbReference>
<dbReference type="InterPro" id="IPR012944">
    <property type="entry name" value="SusD_RagB_dom"/>
</dbReference>
<dbReference type="InterPro" id="IPR011990">
    <property type="entry name" value="TPR-like_helical_dom_sf"/>
</dbReference>
<protein>
    <submittedName>
        <fullName evidence="8">RagB/SusD family nutrient uptake outer membrane protein</fullName>
    </submittedName>
</protein>
<comment type="subcellular location">
    <subcellularLocation>
        <location evidence="1">Cell outer membrane</location>
    </subcellularLocation>
</comment>
<proteinExistence type="inferred from homology"/>
<dbReference type="InterPro" id="IPR033985">
    <property type="entry name" value="SusD-like_N"/>
</dbReference>
<comment type="similarity">
    <text evidence="2">Belongs to the SusD family.</text>
</comment>
<dbReference type="RefSeq" id="WP_173417270.1">
    <property type="nucleotide sequence ID" value="NZ_CP054139.1"/>
</dbReference>
<evidence type="ECO:0000256" key="4">
    <source>
        <dbReference type="ARBA" id="ARBA00023136"/>
    </source>
</evidence>
<feature type="domain" description="RagB/SusD" evidence="6">
    <location>
        <begin position="268"/>
        <end position="548"/>
    </location>
</feature>
<evidence type="ECO:0000313" key="8">
    <source>
        <dbReference type="EMBL" id="QKJ32621.1"/>
    </source>
</evidence>
<accession>A0A7D4UP43</accession>
<keyword evidence="9" id="KW-1185">Reference proteome</keyword>
<name>A0A7D4UP43_9SPHI</name>
<dbReference type="EMBL" id="CP054139">
    <property type="protein sequence ID" value="QKJ32621.1"/>
    <property type="molecule type" value="Genomic_DNA"/>
</dbReference>
<evidence type="ECO:0000259" key="7">
    <source>
        <dbReference type="Pfam" id="PF14322"/>
    </source>
</evidence>
<keyword evidence="5" id="KW-0998">Cell outer membrane</keyword>
<dbReference type="Proteomes" id="UP000505355">
    <property type="component" value="Chromosome"/>
</dbReference>
<dbReference type="AlphaFoldDB" id="A0A7D4UP43"/>
<dbReference type="CDD" id="cd08977">
    <property type="entry name" value="SusD"/>
    <property type="match status" value="1"/>
</dbReference>
<evidence type="ECO:0000256" key="3">
    <source>
        <dbReference type="ARBA" id="ARBA00022729"/>
    </source>
</evidence>
<evidence type="ECO:0000259" key="6">
    <source>
        <dbReference type="Pfam" id="PF07980"/>
    </source>
</evidence>
<dbReference type="GO" id="GO:0009279">
    <property type="term" value="C:cell outer membrane"/>
    <property type="evidence" value="ECO:0007669"/>
    <property type="project" value="UniProtKB-SubCell"/>
</dbReference>